<feature type="signal peptide" evidence="1">
    <location>
        <begin position="1"/>
        <end position="23"/>
    </location>
</feature>
<proteinExistence type="predicted"/>
<dbReference type="AlphaFoldDB" id="A0AAP6MMR6"/>
<feature type="chain" id="PRO_5042872425" evidence="1">
    <location>
        <begin position="24"/>
        <end position="90"/>
    </location>
</feature>
<dbReference type="InterPro" id="IPR004509">
    <property type="entry name" value="Competence_ComEA_HhH"/>
</dbReference>
<dbReference type="Pfam" id="PF12836">
    <property type="entry name" value="HHH_3"/>
    <property type="match status" value="1"/>
</dbReference>
<reference evidence="2 3" key="1">
    <citation type="submission" date="2023-12" db="EMBL/GenBank/DDBJ databases">
        <title>Whole-genome sequencing of halo(alkali)philic microorganisms from hypersaline lakes.</title>
        <authorList>
            <person name="Sorokin D.Y."/>
            <person name="Merkel A.Y."/>
            <person name="Messina E."/>
            <person name="Yakimov M."/>
        </authorList>
    </citation>
    <scope>NUCLEOTIDE SEQUENCE [LARGE SCALE GENOMIC DNA]</scope>
    <source>
        <strain evidence="2 3">AB-CW1</strain>
    </source>
</reference>
<dbReference type="InterPro" id="IPR010994">
    <property type="entry name" value="RuvA_2-like"/>
</dbReference>
<dbReference type="Proteomes" id="UP001302316">
    <property type="component" value="Unassembled WGS sequence"/>
</dbReference>
<dbReference type="PANTHER" id="PTHR21180:SF32">
    <property type="entry name" value="ENDONUCLEASE_EXONUCLEASE_PHOSPHATASE FAMILY DOMAIN-CONTAINING PROTEIN 1"/>
    <property type="match status" value="1"/>
</dbReference>
<protein>
    <submittedName>
        <fullName evidence="2">Helix-hairpin-helix domain-containing protein</fullName>
    </submittedName>
</protein>
<organism evidence="2 3">
    <name type="scientific">Natronospira elongata</name>
    <dbReference type="NCBI Taxonomy" id="3110268"/>
    <lineage>
        <taxon>Bacteria</taxon>
        <taxon>Pseudomonadati</taxon>
        <taxon>Pseudomonadota</taxon>
        <taxon>Gammaproteobacteria</taxon>
        <taxon>Natronospirales</taxon>
        <taxon>Natronospiraceae</taxon>
        <taxon>Natronospira</taxon>
    </lineage>
</organism>
<comment type="caution">
    <text evidence="2">The sequence shown here is derived from an EMBL/GenBank/DDBJ whole genome shotgun (WGS) entry which is preliminary data.</text>
</comment>
<keyword evidence="1" id="KW-0732">Signal</keyword>
<accession>A0AAP6MMR6</accession>
<dbReference type="GO" id="GO:0015628">
    <property type="term" value="P:protein secretion by the type II secretion system"/>
    <property type="evidence" value="ECO:0007669"/>
    <property type="project" value="TreeGrafter"/>
</dbReference>
<name>A0AAP6MMR6_9GAMM</name>
<sequence length="90" mass="9689">MTGSFFKGLVAAVLFLVAHTVIAGQSVNINTASADEIADALEGVGETRAQAIVEFRDEHGEFLSPEDLIMVSGVGEVTLDRNRERIRVDD</sequence>
<evidence type="ECO:0000313" key="3">
    <source>
        <dbReference type="Proteomes" id="UP001302316"/>
    </source>
</evidence>
<dbReference type="SUPFAM" id="SSF47781">
    <property type="entry name" value="RuvA domain 2-like"/>
    <property type="match status" value="1"/>
</dbReference>
<evidence type="ECO:0000256" key="1">
    <source>
        <dbReference type="SAM" id="SignalP"/>
    </source>
</evidence>
<dbReference type="NCBIfam" id="TIGR00426">
    <property type="entry name" value="competence protein ComEA helix-hairpin-helix repeat region"/>
    <property type="match status" value="1"/>
</dbReference>
<dbReference type="EMBL" id="JAYGII010000031">
    <property type="protein sequence ID" value="MEA5446397.1"/>
    <property type="molecule type" value="Genomic_DNA"/>
</dbReference>
<keyword evidence="3" id="KW-1185">Reference proteome</keyword>
<dbReference type="Gene3D" id="1.10.150.280">
    <property type="entry name" value="AF1531-like domain"/>
    <property type="match status" value="1"/>
</dbReference>
<dbReference type="InterPro" id="IPR051675">
    <property type="entry name" value="Endo/Exo/Phosphatase_dom_1"/>
</dbReference>
<dbReference type="RefSeq" id="WP_346052608.1">
    <property type="nucleotide sequence ID" value="NZ_JAYGII010000031.1"/>
</dbReference>
<gene>
    <name evidence="2" type="ORF">VCB98_11260</name>
</gene>
<dbReference type="PANTHER" id="PTHR21180">
    <property type="entry name" value="ENDONUCLEASE/EXONUCLEASE/PHOSPHATASE FAMILY DOMAIN-CONTAINING PROTEIN 1"/>
    <property type="match status" value="1"/>
</dbReference>
<evidence type="ECO:0000313" key="2">
    <source>
        <dbReference type="EMBL" id="MEA5446397.1"/>
    </source>
</evidence>
<dbReference type="GO" id="GO:0015627">
    <property type="term" value="C:type II protein secretion system complex"/>
    <property type="evidence" value="ECO:0007669"/>
    <property type="project" value="TreeGrafter"/>
</dbReference>